<dbReference type="SUPFAM" id="SSF55961">
    <property type="entry name" value="Bet v1-like"/>
    <property type="match status" value="1"/>
</dbReference>
<reference evidence="1" key="1">
    <citation type="submission" date="2019-09" db="EMBL/GenBank/DDBJ databases">
        <title>Characterisation of the sponge microbiome using genome-centric metagenomics.</title>
        <authorList>
            <person name="Engelberts J.P."/>
            <person name="Robbins S.J."/>
            <person name="De Goeij J.M."/>
            <person name="Aranda M."/>
            <person name="Bell S.C."/>
            <person name="Webster N.S."/>
        </authorList>
    </citation>
    <scope>NUCLEOTIDE SEQUENCE</scope>
    <source>
        <strain evidence="1">SB0662_bin_9</strain>
    </source>
</reference>
<comment type="caution">
    <text evidence="1">The sequence shown here is derived from an EMBL/GenBank/DDBJ whole genome shotgun (WGS) entry which is preliminary data.</text>
</comment>
<name>A0A6B1DNX3_9CHLR</name>
<protein>
    <recommendedName>
        <fullName evidence="2">SRPBCC family protein</fullName>
    </recommendedName>
</protein>
<dbReference type="EMBL" id="VXPY01000013">
    <property type="protein sequence ID" value="MYD89220.1"/>
    <property type="molecule type" value="Genomic_DNA"/>
</dbReference>
<accession>A0A6B1DNX3</accession>
<evidence type="ECO:0000313" key="1">
    <source>
        <dbReference type="EMBL" id="MYD89220.1"/>
    </source>
</evidence>
<evidence type="ECO:0008006" key="2">
    <source>
        <dbReference type="Google" id="ProtNLM"/>
    </source>
</evidence>
<sequence length="137" mass="15187">MQASASTFIQASRNRAWSVFADTSAWPAWYDGIRHAAWIEGKPWTDGSILRLDSRWGVFGACVRLAAEPSMAVIEVRIWSSTAVLVFEVEDSVGGCQVKVRESWHGPAAWLGPITRPARTQKLTRAMVAFRHCAEAL</sequence>
<dbReference type="AlphaFoldDB" id="A0A6B1DNX3"/>
<dbReference type="Gene3D" id="3.30.530.20">
    <property type="match status" value="1"/>
</dbReference>
<gene>
    <name evidence="1" type="ORF">F4Y08_02610</name>
</gene>
<organism evidence="1">
    <name type="scientific">Caldilineaceae bacterium SB0662_bin_9</name>
    <dbReference type="NCBI Taxonomy" id="2605258"/>
    <lineage>
        <taxon>Bacteria</taxon>
        <taxon>Bacillati</taxon>
        <taxon>Chloroflexota</taxon>
        <taxon>Caldilineae</taxon>
        <taxon>Caldilineales</taxon>
        <taxon>Caldilineaceae</taxon>
    </lineage>
</organism>
<dbReference type="InterPro" id="IPR023393">
    <property type="entry name" value="START-like_dom_sf"/>
</dbReference>
<proteinExistence type="predicted"/>